<feature type="region of interest" description="Disordered" evidence="1">
    <location>
        <begin position="43"/>
        <end position="62"/>
    </location>
</feature>
<gene>
    <name evidence="2" type="ORF">BCR35DRAFT_309351</name>
</gene>
<name>A0A1Y2DIG9_9BASI</name>
<dbReference type="InParanoid" id="A0A1Y2DIG9"/>
<evidence type="ECO:0000256" key="1">
    <source>
        <dbReference type="SAM" id="MobiDB-lite"/>
    </source>
</evidence>
<comment type="caution">
    <text evidence="2">The sequence shown here is derived from an EMBL/GenBank/DDBJ whole genome shotgun (WGS) entry which is preliminary data.</text>
</comment>
<sequence>MVEIALDAGLERIDSFSRRSLLLPINPTSSPPCPQLRLRNAAAPSLPRRERREMSQTMQRFKSHRRKELVGLVVRMLLLASLDSLPVASSD</sequence>
<dbReference type="EMBL" id="MCGR01000077">
    <property type="protein sequence ID" value="ORY59031.1"/>
    <property type="molecule type" value="Genomic_DNA"/>
</dbReference>
<dbReference type="Proteomes" id="UP000193467">
    <property type="component" value="Unassembled WGS sequence"/>
</dbReference>
<evidence type="ECO:0000313" key="2">
    <source>
        <dbReference type="EMBL" id="ORY59031.1"/>
    </source>
</evidence>
<keyword evidence="3" id="KW-1185">Reference proteome</keyword>
<proteinExistence type="predicted"/>
<evidence type="ECO:0000313" key="3">
    <source>
        <dbReference type="Proteomes" id="UP000193467"/>
    </source>
</evidence>
<accession>A0A1Y2DIG9</accession>
<protein>
    <submittedName>
        <fullName evidence="2">Uncharacterized protein</fullName>
    </submittedName>
</protein>
<organism evidence="2 3">
    <name type="scientific">Leucosporidium creatinivorum</name>
    <dbReference type="NCBI Taxonomy" id="106004"/>
    <lineage>
        <taxon>Eukaryota</taxon>
        <taxon>Fungi</taxon>
        <taxon>Dikarya</taxon>
        <taxon>Basidiomycota</taxon>
        <taxon>Pucciniomycotina</taxon>
        <taxon>Microbotryomycetes</taxon>
        <taxon>Leucosporidiales</taxon>
        <taxon>Leucosporidium</taxon>
    </lineage>
</organism>
<reference evidence="2 3" key="1">
    <citation type="submission" date="2016-07" db="EMBL/GenBank/DDBJ databases">
        <title>Pervasive Adenine N6-methylation of Active Genes in Fungi.</title>
        <authorList>
            <consortium name="DOE Joint Genome Institute"/>
            <person name="Mondo S.J."/>
            <person name="Dannebaum R.O."/>
            <person name="Kuo R.C."/>
            <person name="Labutti K."/>
            <person name="Haridas S."/>
            <person name="Kuo A."/>
            <person name="Salamov A."/>
            <person name="Ahrendt S.R."/>
            <person name="Lipzen A."/>
            <person name="Sullivan W."/>
            <person name="Andreopoulos W.B."/>
            <person name="Clum A."/>
            <person name="Lindquist E."/>
            <person name="Daum C."/>
            <person name="Ramamoorthy G.K."/>
            <person name="Gryganskyi A."/>
            <person name="Culley D."/>
            <person name="Magnuson J.K."/>
            <person name="James T.Y."/>
            <person name="O'Malley M.A."/>
            <person name="Stajich J.E."/>
            <person name="Spatafora J.W."/>
            <person name="Visel A."/>
            <person name="Grigoriev I.V."/>
        </authorList>
    </citation>
    <scope>NUCLEOTIDE SEQUENCE [LARGE SCALE GENOMIC DNA]</scope>
    <source>
        <strain evidence="2 3">62-1032</strain>
    </source>
</reference>
<dbReference type="AlphaFoldDB" id="A0A1Y2DIG9"/>